<feature type="compositionally biased region" description="Acidic residues" evidence="1">
    <location>
        <begin position="561"/>
        <end position="572"/>
    </location>
</feature>
<gene>
    <name evidence="2" type="ORF">KP79_PYT16972</name>
</gene>
<dbReference type="InterPro" id="IPR027417">
    <property type="entry name" value="P-loop_NTPase"/>
</dbReference>
<feature type="region of interest" description="Disordered" evidence="1">
    <location>
        <begin position="411"/>
        <end position="487"/>
    </location>
</feature>
<feature type="compositionally biased region" description="Basic and acidic residues" evidence="1">
    <location>
        <begin position="419"/>
        <end position="428"/>
    </location>
</feature>
<proteinExistence type="predicted"/>
<evidence type="ECO:0000313" key="3">
    <source>
        <dbReference type="Proteomes" id="UP000242188"/>
    </source>
</evidence>
<evidence type="ECO:0000313" key="2">
    <source>
        <dbReference type="EMBL" id="OWF56612.1"/>
    </source>
</evidence>
<sequence length="718" mass="80814">MAANYDLVLLHGPKYCGRNILCHKLSSPNHERVCPQDYFRDNTVGLRDVILQVVNLLKKNKKVVVDDENATGVTRDSYVRMVHRKISAKTIASVKVLPANGRTQLLWSREYHLAENSCISSQEMSIQDGEINKWFSEESTDHINYCSSSVSDPCNDEGIQVFERTIPLTVMSKFKFEVPTLCLQWEGIIGGTTDDPHLLPEVVSICQYWSDVNPGGQIFVICDNTVSISGTPGQQQQENTKRKHIMQSLVKEFCGCPVYMFCMESPVDSGGFTKPPNPGMLAYLQRRHHLNIHTKDSVYLYQSPIHKVMAETAGMPHLKMSRAVHQPSLVASSHVFSIPNIPPFLKDMDLLPSEDVEQKPPEIPGINEISSFRDNEISMHLGYGRREFLFAKDADTITKFNNTYSEMASLSTDPVSKFSKSDSTKEQEGEVNSQKTPAKKPRLSRSLSTDRELPHWMMSDQKNKRTSQSKSPKPSTSRTDSTESSNSKYKKTIYVMTETELAEVAEDILKQAGREDLIHSIKLQKLREDTIKKHSDSTTEKRTKGKCAKVIQSCLSSVDIDMEEEEESETSLDEPASRCDIAPVDTPVNMEVTEPTSDIVPEDVLCGDSKRTSTSNTSVLDGLLISEEVRKRSPKKLLRRSEDTFTKDTTHTGHVHVCESSDSQSTDLCQKKQNKHSAKRHDASSNKNKSFKESTHGHYTEISQRKLPDLSILDEIFS</sequence>
<protein>
    <submittedName>
        <fullName evidence="2">Uncharacterized protein</fullName>
    </submittedName>
</protein>
<keyword evidence="3" id="KW-1185">Reference proteome</keyword>
<dbReference type="Proteomes" id="UP000242188">
    <property type="component" value="Unassembled WGS sequence"/>
</dbReference>
<dbReference type="EMBL" id="NEDP02000130">
    <property type="protein sequence ID" value="OWF56612.1"/>
    <property type="molecule type" value="Genomic_DNA"/>
</dbReference>
<organism evidence="2 3">
    <name type="scientific">Mizuhopecten yessoensis</name>
    <name type="common">Japanese scallop</name>
    <name type="synonym">Patinopecten yessoensis</name>
    <dbReference type="NCBI Taxonomy" id="6573"/>
    <lineage>
        <taxon>Eukaryota</taxon>
        <taxon>Metazoa</taxon>
        <taxon>Spiralia</taxon>
        <taxon>Lophotrochozoa</taxon>
        <taxon>Mollusca</taxon>
        <taxon>Bivalvia</taxon>
        <taxon>Autobranchia</taxon>
        <taxon>Pteriomorphia</taxon>
        <taxon>Pectinida</taxon>
        <taxon>Pectinoidea</taxon>
        <taxon>Pectinidae</taxon>
        <taxon>Mizuhopecten</taxon>
    </lineage>
</organism>
<feature type="region of interest" description="Disordered" evidence="1">
    <location>
        <begin position="561"/>
        <end position="581"/>
    </location>
</feature>
<comment type="caution">
    <text evidence="2">The sequence shown here is derived from an EMBL/GenBank/DDBJ whole genome shotgun (WGS) entry which is preliminary data.</text>
</comment>
<dbReference type="AlphaFoldDB" id="A0A210R6H2"/>
<name>A0A210R6H2_MIZYE</name>
<feature type="compositionally biased region" description="Low complexity" evidence="1">
    <location>
        <begin position="466"/>
        <end position="479"/>
    </location>
</feature>
<dbReference type="Gene3D" id="3.40.50.300">
    <property type="entry name" value="P-loop containing nucleotide triphosphate hydrolases"/>
    <property type="match status" value="1"/>
</dbReference>
<feature type="compositionally biased region" description="Basic and acidic residues" evidence="1">
    <location>
        <begin position="680"/>
        <end position="704"/>
    </location>
</feature>
<evidence type="ECO:0000256" key="1">
    <source>
        <dbReference type="SAM" id="MobiDB-lite"/>
    </source>
</evidence>
<dbReference type="OrthoDB" id="6143546at2759"/>
<accession>A0A210R6H2</accession>
<reference evidence="2 3" key="1">
    <citation type="journal article" date="2017" name="Nat. Ecol. Evol.">
        <title>Scallop genome provides insights into evolution of bilaterian karyotype and development.</title>
        <authorList>
            <person name="Wang S."/>
            <person name="Zhang J."/>
            <person name="Jiao W."/>
            <person name="Li J."/>
            <person name="Xun X."/>
            <person name="Sun Y."/>
            <person name="Guo X."/>
            <person name="Huan P."/>
            <person name="Dong B."/>
            <person name="Zhang L."/>
            <person name="Hu X."/>
            <person name="Sun X."/>
            <person name="Wang J."/>
            <person name="Zhao C."/>
            <person name="Wang Y."/>
            <person name="Wang D."/>
            <person name="Huang X."/>
            <person name="Wang R."/>
            <person name="Lv J."/>
            <person name="Li Y."/>
            <person name="Zhang Z."/>
            <person name="Liu B."/>
            <person name="Lu W."/>
            <person name="Hui Y."/>
            <person name="Liang J."/>
            <person name="Zhou Z."/>
            <person name="Hou R."/>
            <person name="Li X."/>
            <person name="Liu Y."/>
            <person name="Li H."/>
            <person name="Ning X."/>
            <person name="Lin Y."/>
            <person name="Zhao L."/>
            <person name="Xing Q."/>
            <person name="Dou J."/>
            <person name="Li Y."/>
            <person name="Mao J."/>
            <person name="Guo H."/>
            <person name="Dou H."/>
            <person name="Li T."/>
            <person name="Mu C."/>
            <person name="Jiang W."/>
            <person name="Fu Q."/>
            <person name="Fu X."/>
            <person name="Miao Y."/>
            <person name="Liu J."/>
            <person name="Yu Q."/>
            <person name="Li R."/>
            <person name="Liao H."/>
            <person name="Li X."/>
            <person name="Kong Y."/>
            <person name="Jiang Z."/>
            <person name="Chourrout D."/>
            <person name="Li R."/>
            <person name="Bao Z."/>
        </authorList>
    </citation>
    <scope>NUCLEOTIDE SEQUENCE [LARGE SCALE GENOMIC DNA]</scope>
    <source>
        <strain evidence="2 3">PY_sf001</strain>
    </source>
</reference>
<feature type="region of interest" description="Disordered" evidence="1">
    <location>
        <begin position="656"/>
        <end position="704"/>
    </location>
</feature>